<reference evidence="1 2" key="1">
    <citation type="submission" date="2014-10" db="EMBL/GenBank/DDBJ databases">
        <title>Draft genome of the hookworm Ancylostoma caninum.</title>
        <authorList>
            <person name="Mitreva M."/>
        </authorList>
    </citation>
    <scope>NUCLEOTIDE SEQUENCE [LARGE SCALE GENOMIC DNA]</scope>
    <source>
        <strain evidence="1 2">Baltimore</strain>
    </source>
</reference>
<dbReference type="InterPro" id="IPR028082">
    <property type="entry name" value="Peripla_BP_I"/>
</dbReference>
<keyword evidence="2" id="KW-1185">Reference proteome</keyword>
<accession>A0A368F2I6</accession>
<evidence type="ECO:0000313" key="1">
    <source>
        <dbReference type="EMBL" id="RCN26262.1"/>
    </source>
</evidence>
<protein>
    <submittedName>
        <fullName evidence="1">Uncharacterized protein</fullName>
    </submittedName>
</protein>
<proteinExistence type="predicted"/>
<gene>
    <name evidence="1" type="ORF">ANCCAN_28012</name>
</gene>
<feature type="non-terminal residue" evidence="1">
    <location>
        <position position="129"/>
    </location>
</feature>
<dbReference type="SUPFAM" id="SSF53822">
    <property type="entry name" value="Periplasmic binding protein-like I"/>
    <property type="match status" value="1"/>
</dbReference>
<name>A0A368F2I6_ANCCA</name>
<organism evidence="1 2">
    <name type="scientific">Ancylostoma caninum</name>
    <name type="common">Dog hookworm</name>
    <dbReference type="NCBI Taxonomy" id="29170"/>
    <lineage>
        <taxon>Eukaryota</taxon>
        <taxon>Metazoa</taxon>
        <taxon>Ecdysozoa</taxon>
        <taxon>Nematoda</taxon>
        <taxon>Chromadorea</taxon>
        <taxon>Rhabditida</taxon>
        <taxon>Rhabditina</taxon>
        <taxon>Rhabditomorpha</taxon>
        <taxon>Strongyloidea</taxon>
        <taxon>Ancylostomatidae</taxon>
        <taxon>Ancylostomatinae</taxon>
        <taxon>Ancylostoma</taxon>
    </lineage>
</organism>
<dbReference type="AlphaFoldDB" id="A0A368F2I6"/>
<sequence length="129" mass="13963">MTNALLLAIPSSTLKLGLIDEIDGLQPLCDAALEEAKQNAACVPDPIQIVPRTGCAHDRPSRGTSMAAELFFKEHVNAYVAPPCSDEQEQIGRLGYFWKRPVFARTMSSPFAMNPTIFPNTVNVATASS</sequence>
<dbReference type="Gene3D" id="3.40.50.2300">
    <property type="match status" value="1"/>
</dbReference>
<comment type="caution">
    <text evidence="1">The sequence shown here is derived from an EMBL/GenBank/DDBJ whole genome shotgun (WGS) entry which is preliminary data.</text>
</comment>
<evidence type="ECO:0000313" key="2">
    <source>
        <dbReference type="Proteomes" id="UP000252519"/>
    </source>
</evidence>
<dbReference type="EMBL" id="JOJR01008773">
    <property type="protein sequence ID" value="RCN26262.1"/>
    <property type="molecule type" value="Genomic_DNA"/>
</dbReference>
<dbReference type="STRING" id="29170.A0A368F2I6"/>
<dbReference type="Proteomes" id="UP000252519">
    <property type="component" value="Unassembled WGS sequence"/>
</dbReference>
<dbReference type="OrthoDB" id="10471944at2759"/>